<protein>
    <submittedName>
        <fullName evidence="1">Uncharacterized protein</fullName>
    </submittedName>
</protein>
<accession>A0A0F9RXJ7</accession>
<sequence length="337" mass="36921">MGLRYLRSIVSDFQTLTASTEITPIDLPVNPLSHLILTLALTKATAAIATGLGRLMLPIIDQITDLSIRHRGENIIQGRLLDLVIMNSMMTGIPPAVGESGQADNQVQFVSMVLSLSRMPYWHNEAFPATQRGNLRFHMTAGAISSLYDAAQWSLEAVELIEDEPTRFMKYTTQTRTIAATGRQRIPLPIGNEILGILCFDPANETDATISYAFGKVKLMKDNVEQYFAESNWESIRESTTRRLANYGGLWGHRHAFANPDTSGDTDTGEEQHVNADVPPLQYGYLDFDPLKDGSYSLETRGAASLDLDISADVAGNAVVRVMPLEMVPVPGAAPTP</sequence>
<reference evidence="1" key="1">
    <citation type="journal article" date="2015" name="Nature">
        <title>Complex archaea that bridge the gap between prokaryotes and eukaryotes.</title>
        <authorList>
            <person name="Spang A."/>
            <person name="Saw J.H."/>
            <person name="Jorgensen S.L."/>
            <person name="Zaremba-Niedzwiedzka K."/>
            <person name="Martijn J."/>
            <person name="Lind A.E."/>
            <person name="van Eijk R."/>
            <person name="Schleper C."/>
            <person name="Guy L."/>
            <person name="Ettema T.J."/>
        </authorList>
    </citation>
    <scope>NUCLEOTIDE SEQUENCE</scope>
</reference>
<dbReference type="AlphaFoldDB" id="A0A0F9RXJ7"/>
<comment type="caution">
    <text evidence="1">The sequence shown here is derived from an EMBL/GenBank/DDBJ whole genome shotgun (WGS) entry which is preliminary data.</text>
</comment>
<evidence type="ECO:0000313" key="1">
    <source>
        <dbReference type="EMBL" id="KKN21893.1"/>
    </source>
</evidence>
<name>A0A0F9RXJ7_9ZZZZ</name>
<dbReference type="EMBL" id="LAZR01003110">
    <property type="protein sequence ID" value="KKN21893.1"/>
    <property type="molecule type" value="Genomic_DNA"/>
</dbReference>
<organism evidence="1">
    <name type="scientific">marine sediment metagenome</name>
    <dbReference type="NCBI Taxonomy" id="412755"/>
    <lineage>
        <taxon>unclassified sequences</taxon>
        <taxon>metagenomes</taxon>
        <taxon>ecological metagenomes</taxon>
    </lineage>
</organism>
<proteinExistence type="predicted"/>
<gene>
    <name evidence="1" type="ORF">LCGC14_0920790</name>
</gene>